<protein>
    <submittedName>
        <fullName evidence="6">T9SS type A sorting domain-containing protein</fullName>
    </submittedName>
</protein>
<dbReference type="PROSITE" id="PS51450">
    <property type="entry name" value="LRR"/>
    <property type="match status" value="4"/>
</dbReference>
<dbReference type="SMART" id="SM00369">
    <property type="entry name" value="LRR_TYP"/>
    <property type="match status" value="7"/>
</dbReference>
<evidence type="ECO:0000313" key="6">
    <source>
        <dbReference type="EMBL" id="MBL3655112.1"/>
    </source>
</evidence>
<dbReference type="SMART" id="SM00365">
    <property type="entry name" value="LRR_SD22"/>
    <property type="match status" value="3"/>
</dbReference>
<evidence type="ECO:0000256" key="3">
    <source>
        <dbReference type="ARBA" id="ARBA00022737"/>
    </source>
</evidence>
<organism evidence="6 7">
    <name type="scientific">Fulvivirga sediminis</name>
    <dbReference type="NCBI Taxonomy" id="2803949"/>
    <lineage>
        <taxon>Bacteria</taxon>
        <taxon>Pseudomonadati</taxon>
        <taxon>Bacteroidota</taxon>
        <taxon>Cytophagia</taxon>
        <taxon>Cytophagales</taxon>
        <taxon>Fulvivirgaceae</taxon>
        <taxon>Fulvivirga</taxon>
    </lineage>
</organism>
<dbReference type="GO" id="GO:0005737">
    <property type="term" value="C:cytoplasm"/>
    <property type="evidence" value="ECO:0007669"/>
    <property type="project" value="TreeGrafter"/>
</dbReference>
<evidence type="ECO:0000256" key="1">
    <source>
        <dbReference type="ARBA" id="ARBA00022614"/>
    </source>
</evidence>
<evidence type="ECO:0000256" key="4">
    <source>
        <dbReference type="SAM" id="SignalP"/>
    </source>
</evidence>
<dbReference type="RefSeq" id="WP_202242300.1">
    <property type="nucleotide sequence ID" value="NZ_JAESIY010000001.1"/>
</dbReference>
<evidence type="ECO:0000256" key="2">
    <source>
        <dbReference type="ARBA" id="ARBA00022729"/>
    </source>
</evidence>
<keyword evidence="2 4" id="KW-0732">Signal</keyword>
<dbReference type="InterPro" id="IPR032675">
    <property type="entry name" value="LRR_dom_sf"/>
</dbReference>
<feature type="domain" description="Ig-like" evidence="5">
    <location>
        <begin position="378"/>
        <end position="467"/>
    </location>
</feature>
<dbReference type="SMART" id="SM00364">
    <property type="entry name" value="LRR_BAC"/>
    <property type="match status" value="7"/>
</dbReference>
<dbReference type="Pfam" id="PF23598">
    <property type="entry name" value="LRR_14"/>
    <property type="match status" value="1"/>
</dbReference>
<keyword evidence="3" id="KW-0677">Repeat</keyword>
<dbReference type="InterPro" id="IPR007110">
    <property type="entry name" value="Ig-like_dom"/>
</dbReference>
<gene>
    <name evidence="6" type="ORF">JL102_03160</name>
</gene>
<dbReference type="InterPro" id="IPR003591">
    <property type="entry name" value="Leu-rich_rpt_typical-subtyp"/>
</dbReference>
<accession>A0A937F2I7</accession>
<dbReference type="InterPro" id="IPR001611">
    <property type="entry name" value="Leu-rich_rpt"/>
</dbReference>
<reference evidence="6" key="1">
    <citation type="submission" date="2021-01" db="EMBL/GenBank/DDBJ databases">
        <title>Fulvivirga kasyanovii gen. nov., sp nov., a novel member of the phylum Bacteroidetes isolated from seawater in a mussel farm.</title>
        <authorList>
            <person name="Zhao L.-H."/>
            <person name="Wang Z.-J."/>
        </authorList>
    </citation>
    <scope>NUCLEOTIDE SEQUENCE</scope>
    <source>
        <strain evidence="6">2943</strain>
    </source>
</reference>
<name>A0A937F2I7_9BACT</name>
<dbReference type="Gene3D" id="3.80.10.10">
    <property type="entry name" value="Ribonuclease Inhibitor"/>
    <property type="match status" value="1"/>
</dbReference>
<dbReference type="Proteomes" id="UP000659388">
    <property type="component" value="Unassembled WGS sequence"/>
</dbReference>
<keyword evidence="1" id="KW-0433">Leucine-rich repeat</keyword>
<evidence type="ECO:0000259" key="5">
    <source>
        <dbReference type="PROSITE" id="PS50835"/>
    </source>
</evidence>
<evidence type="ECO:0000313" key="7">
    <source>
        <dbReference type="Proteomes" id="UP000659388"/>
    </source>
</evidence>
<dbReference type="AlphaFoldDB" id="A0A937F2I7"/>
<dbReference type="PANTHER" id="PTHR48051:SF1">
    <property type="entry name" value="RAS SUPPRESSOR PROTEIN 1"/>
    <property type="match status" value="1"/>
</dbReference>
<dbReference type="PANTHER" id="PTHR48051">
    <property type="match status" value="1"/>
</dbReference>
<dbReference type="PROSITE" id="PS50835">
    <property type="entry name" value="IG_LIKE"/>
    <property type="match status" value="1"/>
</dbReference>
<dbReference type="NCBIfam" id="TIGR04183">
    <property type="entry name" value="Por_Secre_tail"/>
    <property type="match status" value="1"/>
</dbReference>
<keyword evidence="7" id="KW-1185">Reference proteome</keyword>
<comment type="caution">
    <text evidence="6">The sequence shown here is derived from an EMBL/GenBank/DDBJ whole genome shotgun (WGS) entry which is preliminary data.</text>
</comment>
<feature type="chain" id="PRO_5038105337" evidence="4">
    <location>
        <begin position="22"/>
        <end position="1055"/>
    </location>
</feature>
<dbReference type="InterPro" id="IPR050216">
    <property type="entry name" value="LRR_domain-containing"/>
</dbReference>
<feature type="signal peptide" evidence="4">
    <location>
        <begin position="1"/>
        <end position="21"/>
    </location>
</feature>
<sequence>MLKNISFIIALSLFAISTAQAQISAYKPDSLTLLNFHQQMMNSGWPGFWNTSKNVREWTGVSYDYNSGKVYGITLSGDWFNPHFKTDSLPAAIQVLSAMDSLVSLGVSNFDLKYLPEEITDLEDLKSLSLGYNSIETLPDFINELEQLEVLLLGNNEFADFPDLSDLINLKVLSLSQNIHLEQFPASILELESLIDLRLSYNSITELPSSIDELQQLQKLYIQANGLNSLPESVGNLSHLDQLVLSNNQLTALPSSINNLTKLERLDVNRNQLSALPADMSNLTNLIQIDISENKLTEFPESIIGLRGLRQITANKNQMEGEIPEDVFRINRLRLDVSDNNLSGELEVIDNNITERLLITNNRYTFRDIINFYGQFNPSYIEFQPQQYIGTYRTLEPSAGEVLDVFINNYIPASGNTYQWYRADNIALTGATKYSTEDSIHISSYDASAHAGIYYCIIKNPSLPNLSLRSNVVRVLGNDNAPELTYQDLIFREGERAYLSIAAKDDFTPINDLEYRFPEETEHFILKTDTLYSRSYAKFIYPKTVNGYGKDTLTVEVEDEAGNVAIAQLTIEMLSDENANPEVSMDTVYMNLAQDAEPPCTPGTTGCNAFYYFTSITYLKYFVTDDFTDYDRLTYRVLEADSLNGEVIPGKVYVQPIIRPDGITLDANVLANQDTSVTITLQVSDPEGGVIQKSVTLMGEINPTNRNPVIEDITDQVISRGARSFSILNLSEYSSDDYLSNDLLTWQISHSNVLKVNLSDSLLEVQPMYEDSSYTAQLEVYVYEKTNYNRSSSTTVNYIIKEGIAISGMITDGADQPLENVELQGFDEPVFTSATGYYEAHVLEGWSGEVIPVKEDYHFSPESQEYNNLQSSLQGQDYQAEYIGSYTISGVISTAESGLGEVLIHGFTNEIYTDDAGYYSVEVPYDWNGTITPELDGFSFEPTSRTYEQLTANLSNEDYQAYRITGVEGRDAVQLLTVYPNPSSTSVTFMLSDAHFNGGIIEVYNTHGKKCGAIKVEADTSRYEWKGAEQTPAGIYYAKLTVNGNMLSTQKFIIE</sequence>
<proteinExistence type="predicted"/>
<dbReference type="InterPro" id="IPR055414">
    <property type="entry name" value="LRR_R13L4/SHOC2-like"/>
</dbReference>
<dbReference type="SUPFAM" id="SSF52058">
    <property type="entry name" value="L domain-like"/>
    <property type="match status" value="1"/>
</dbReference>
<dbReference type="InterPro" id="IPR026444">
    <property type="entry name" value="Secre_tail"/>
</dbReference>
<dbReference type="EMBL" id="JAESIY010000001">
    <property type="protein sequence ID" value="MBL3655112.1"/>
    <property type="molecule type" value="Genomic_DNA"/>
</dbReference>